<dbReference type="EMBL" id="JAANBB010000025">
    <property type="protein sequence ID" value="KAF7554987.1"/>
    <property type="molecule type" value="Genomic_DNA"/>
</dbReference>
<dbReference type="Proteomes" id="UP000722485">
    <property type="component" value="Unassembled WGS sequence"/>
</dbReference>
<evidence type="ECO:0000313" key="3">
    <source>
        <dbReference type="EMBL" id="KAF7554987.1"/>
    </source>
</evidence>
<gene>
    <name evidence="3" type="ORF">G7Z17_g2526</name>
</gene>
<keyword evidence="2" id="KW-0732">Signal</keyword>
<protein>
    <submittedName>
        <fullName evidence="3">Uncharacterized protein</fullName>
    </submittedName>
</protein>
<reference evidence="3" key="1">
    <citation type="submission" date="2020-03" db="EMBL/GenBank/DDBJ databases">
        <title>Draft Genome Sequence of Cylindrodendrum hubeiense.</title>
        <authorList>
            <person name="Buettner E."/>
            <person name="Kellner H."/>
        </authorList>
    </citation>
    <scope>NUCLEOTIDE SEQUENCE</scope>
    <source>
        <strain evidence="3">IHI 201604</strain>
    </source>
</reference>
<evidence type="ECO:0000313" key="4">
    <source>
        <dbReference type="Proteomes" id="UP000722485"/>
    </source>
</evidence>
<keyword evidence="1" id="KW-0812">Transmembrane</keyword>
<comment type="caution">
    <text evidence="3">The sequence shown here is derived from an EMBL/GenBank/DDBJ whole genome shotgun (WGS) entry which is preliminary data.</text>
</comment>
<keyword evidence="1" id="KW-0472">Membrane</keyword>
<sequence length="241" mass="24349">MRSSTSIAAGVLAMASMAAAVPAYQIDYPAGPLTTPGPATTSAAVYGTPSGDELTTSTVYDTKVYTVTSCAPTVTNCPVGHVTTETIATYTTVCPVSEELTVSTVYTTDVHTITSCAPTVTNCPVGHVTTETIVVGTTVCPVSEVSKSVPAPVYTKPAYTSEWVHPGHNATATVPAVGYTTPGASKPTGTSPAEVPASAGSAVGASGFLAAVGAAVAFFGLLFAEDYLLLTSPLVDLDFKE</sequence>
<proteinExistence type="predicted"/>
<organism evidence="3 4">
    <name type="scientific">Cylindrodendrum hubeiense</name>
    <dbReference type="NCBI Taxonomy" id="595255"/>
    <lineage>
        <taxon>Eukaryota</taxon>
        <taxon>Fungi</taxon>
        <taxon>Dikarya</taxon>
        <taxon>Ascomycota</taxon>
        <taxon>Pezizomycotina</taxon>
        <taxon>Sordariomycetes</taxon>
        <taxon>Hypocreomycetidae</taxon>
        <taxon>Hypocreales</taxon>
        <taxon>Nectriaceae</taxon>
        <taxon>Cylindrodendrum</taxon>
    </lineage>
</organism>
<dbReference type="AlphaFoldDB" id="A0A9P5HHG7"/>
<name>A0A9P5HHG7_9HYPO</name>
<feature type="transmembrane region" description="Helical" evidence="1">
    <location>
        <begin position="202"/>
        <end position="224"/>
    </location>
</feature>
<feature type="chain" id="PRO_5040128460" evidence="2">
    <location>
        <begin position="24"/>
        <end position="241"/>
    </location>
</feature>
<keyword evidence="1" id="KW-1133">Transmembrane helix</keyword>
<evidence type="ECO:0000256" key="1">
    <source>
        <dbReference type="SAM" id="Phobius"/>
    </source>
</evidence>
<keyword evidence="4" id="KW-1185">Reference proteome</keyword>
<feature type="signal peptide" evidence="2">
    <location>
        <begin position="1"/>
        <end position="23"/>
    </location>
</feature>
<evidence type="ECO:0000256" key="2">
    <source>
        <dbReference type="SAM" id="SignalP"/>
    </source>
</evidence>
<dbReference type="OrthoDB" id="3565477at2759"/>
<accession>A0A9P5HHG7</accession>